<dbReference type="PROSITE" id="PS00463">
    <property type="entry name" value="ZN2_CY6_FUNGAL_1"/>
    <property type="match status" value="1"/>
</dbReference>
<dbReference type="EMBL" id="JAEMWZ010000329">
    <property type="protein sequence ID" value="KAG7124481.1"/>
    <property type="molecule type" value="Genomic_DNA"/>
</dbReference>
<dbReference type="AlphaFoldDB" id="A0A0G4LK04"/>
<dbReference type="GO" id="GO:0008270">
    <property type="term" value="F:zinc ion binding"/>
    <property type="evidence" value="ECO:0007669"/>
    <property type="project" value="InterPro"/>
</dbReference>
<evidence type="ECO:0000259" key="7">
    <source>
        <dbReference type="PROSITE" id="PS50048"/>
    </source>
</evidence>
<dbReference type="Gene3D" id="4.10.240.10">
    <property type="entry name" value="Zn(2)-C6 fungal-type DNA-binding domain"/>
    <property type="match status" value="1"/>
</dbReference>
<keyword evidence="2" id="KW-0805">Transcription regulation</keyword>
<evidence type="ECO:0000256" key="6">
    <source>
        <dbReference type="SAM" id="MobiDB-lite"/>
    </source>
</evidence>
<dbReference type="PROSITE" id="PS50048">
    <property type="entry name" value="ZN2_CY6_FUNGAL_2"/>
    <property type="match status" value="1"/>
</dbReference>
<organism evidence="8 10">
    <name type="scientific">Verticillium longisporum</name>
    <name type="common">Verticillium dahliae var. longisporum</name>
    <dbReference type="NCBI Taxonomy" id="100787"/>
    <lineage>
        <taxon>Eukaryota</taxon>
        <taxon>Fungi</taxon>
        <taxon>Dikarya</taxon>
        <taxon>Ascomycota</taxon>
        <taxon>Pezizomycotina</taxon>
        <taxon>Sordariomycetes</taxon>
        <taxon>Hypocreomycetidae</taxon>
        <taxon>Glomerellales</taxon>
        <taxon>Plectosphaerellaceae</taxon>
        <taxon>Verticillium</taxon>
    </lineage>
</organism>
<sequence>MSQSPPTKSKAMSRSKPESTSGIVKHRACDECRTRKLACSKEPDGCSRCCKEGIICVYSAQKPMGRPRKRRHVEDAEEQPSTTQSEIPSLQDSLRPSSHVQPDSLPVSSDLDLDFASFYHGDNDYLVNTDMSTMDFFDTVGGIPSVAPDFASFAMPYSEPQLAASGLQFGGVDLLGGINFDDKDPANKQVSEDITTDLNYIYSKAPVRFAEDQPAPAHDLASAPQVATSHQVSFPYSSQHQNQTPNPESSDSSTSSATTPASSPDSDVSPKPAHKSIPHINCACLSQIYLSLDSLSRLPDDIGAAMRAARNAAKTAHNLITCPTCSTPYIDDPSKQAPMQAFQNTMLLGMLIPTVVNAYVRILELVDEATAEAKEKGQTLLFRFVEYGGLWGELEAIDKFTCRTVETYDNKEMEPDKWRMTIRAVLKIDIYGFDVDCSSVLDGSRVTHRHLGLKDVIGLMEERSNHRHDQIDAMVAAGLPHPMQGNPLLPNNHRPTGSKDDRNCLKIVEMARTALDNLVIA</sequence>
<evidence type="ECO:0000313" key="10">
    <source>
        <dbReference type="Proteomes" id="UP000044602"/>
    </source>
</evidence>
<dbReference type="GO" id="GO:0005634">
    <property type="term" value="C:nucleus"/>
    <property type="evidence" value="ECO:0007669"/>
    <property type="project" value="UniProtKB-SubCell"/>
</dbReference>
<dbReference type="PANTHER" id="PTHR31845">
    <property type="entry name" value="FINGER DOMAIN PROTEIN, PUTATIVE-RELATED"/>
    <property type="match status" value="1"/>
</dbReference>
<dbReference type="SUPFAM" id="SSF57701">
    <property type="entry name" value="Zn2/Cys6 DNA-binding domain"/>
    <property type="match status" value="1"/>
</dbReference>
<feature type="compositionally biased region" description="Polar residues" evidence="6">
    <location>
        <begin position="1"/>
        <end position="22"/>
    </location>
</feature>
<feature type="region of interest" description="Disordered" evidence="6">
    <location>
        <begin position="65"/>
        <end position="105"/>
    </location>
</feature>
<feature type="compositionally biased region" description="Polar residues" evidence="6">
    <location>
        <begin position="79"/>
        <end position="101"/>
    </location>
</feature>
<evidence type="ECO:0000313" key="8">
    <source>
        <dbReference type="EMBL" id="CRK22377.1"/>
    </source>
</evidence>
<evidence type="ECO:0000313" key="9">
    <source>
        <dbReference type="EMBL" id="KAG7124481.1"/>
    </source>
</evidence>
<feature type="region of interest" description="Disordered" evidence="6">
    <location>
        <begin position="1"/>
        <end position="25"/>
    </location>
</feature>
<evidence type="ECO:0000256" key="3">
    <source>
        <dbReference type="ARBA" id="ARBA00023125"/>
    </source>
</evidence>
<keyword evidence="10" id="KW-1185">Reference proteome</keyword>
<dbReference type="InterPro" id="IPR001138">
    <property type="entry name" value="Zn2Cys6_DnaBD"/>
</dbReference>
<dbReference type="InterPro" id="IPR051089">
    <property type="entry name" value="prtT"/>
</dbReference>
<reference evidence="8 10" key="1">
    <citation type="submission" date="2015-05" db="EMBL/GenBank/DDBJ databases">
        <authorList>
            <person name="Wang D.B."/>
            <person name="Wang M."/>
        </authorList>
    </citation>
    <scope>NUCLEOTIDE SEQUENCE [LARGE SCALE GENOMIC DNA]</scope>
    <source>
        <strain evidence="8">VL1</strain>
    </source>
</reference>
<proteinExistence type="predicted"/>
<name>A0A0G4LK04_VERLO</name>
<feature type="compositionally biased region" description="Low complexity" evidence="6">
    <location>
        <begin position="249"/>
        <end position="267"/>
    </location>
</feature>
<evidence type="ECO:0000256" key="1">
    <source>
        <dbReference type="ARBA" id="ARBA00004123"/>
    </source>
</evidence>
<dbReference type="Proteomes" id="UP000689129">
    <property type="component" value="Unassembled WGS sequence"/>
</dbReference>
<feature type="compositionally biased region" description="Polar residues" evidence="6">
    <location>
        <begin position="225"/>
        <end position="248"/>
    </location>
</feature>
<dbReference type="SMART" id="SM00066">
    <property type="entry name" value="GAL4"/>
    <property type="match status" value="1"/>
</dbReference>
<dbReference type="InterPro" id="IPR036864">
    <property type="entry name" value="Zn2-C6_fun-type_DNA-bd_sf"/>
</dbReference>
<keyword evidence="4" id="KW-0804">Transcription</keyword>
<protein>
    <submittedName>
        <fullName evidence="9">Fusaric acid cluster transcription factor FUB10 like protein</fullName>
    </submittedName>
</protein>
<dbReference type="STRING" id="100787.A0A0G4LK04"/>
<dbReference type="PANTHER" id="PTHR31845:SF17">
    <property type="entry name" value="ZN(II)2CYS6 TRANSCRIPTION FACTOR (EUROFUNG)"/>
    <property type="match status" value="1"/>
</dbReference>
<keyword evidence="5" id="KW-0539">Nucleus</keyword>
<dbReference type="Proteomes" id="UP000044602">
    <property type="component" value="Unassembled WGS sequence"/>
</dbReference>
<feature type="region of interest" description="Disordered" evidence="6">
    <location>
        <begin position="212"/>
        <end position="274"/>
    </location>
</feature>
<keyword evidence="3" id="KW-0238">DNA-binding</keyword>
<comment type="subcellular location">
    <subcellularLocation>
        <location evidence="1">Nucleus</location>
    </subcellularLocation>
</comment>
<accession>A0A0G4LK04</accession>
<dbReference type="EMBL" id="CVQH01014113">
    <property type="protein sequence ID" value="CRK22377.1"/>
    <property type="molecule type" value="Genomic_DNA"/>
</dbReference>
<reference evidence="9" key="2">
    <citation type="journal article" date="2021" name="Mol. Plant Pathol.">
        <title>A 20-kb lineage-specific genomic region tames virulence in pathogenic amphidiploid Verticillium longisporum.</title>
        <authorList>
            <person name="Harting R."/>
            <person name="Starke J."/>
            <person name="Kusch H."/>
            <person name="Poggeler S."/>
            <person name="Maurus I."/>
            <person name="Schluter R."/>
            <person name="Landesfeind M."/>
            <person name="Bulla I."/>
            <person name="Nowrousian M."/>
            <person name="de Jonge R."/>
            <person name="Stahlhut G."/>
            <person name="Hoff K.J."/>
            <person name="Asshauer K.P."/>
            <person name="Thurmer A."/>
            <person name="Stanke M."/>
            <person name="Daniel R."/>
            <person name="Morgenstern B."/>
            <person name="Thomma B.P.H.J."/>
            <person name="Kronstad J.W."/>
            <person name="Braus-Stromeyer S.A."/>
            <person name="Braus G.H."/>
        </authorList>
    </citation>
    <scope>NUCLEOTIDE SEQUENCE</scope>
    <source>
        <strain evidence="9">Vl32</strain>
    </source>
</reference>
<evidence type="ECO:0000256" key="2">
    <source>
        <dbReference type="ARBA" id="ARBA00023015"/>
    </source>
</evidence>
<feature type="domain" description="Zn(2)-C6 fungal-type" evidence="7">
    <location>
        <begin position="28"/>
        <end position="58"/>
    </location>
</feature>
<dbReference type="CDD" id="cd00067">
    <property type="entry name" value="GAL4"/>
    <property type="match status" value="1"/>
</dbReference>
<gene>
    <name evidence="8" type="ORF">BN1708_013412</name>
    <name evidence="9" type="ORF">HYQ45_013587</name>
</gene>
<dbReference type="OrthoDB" id="3498215at2759"/>
<evidence type="ECO:0000256" key="4">
    <source>
        <dbReference type="ARBA" id="ARBA00023163"/>
    </source>
</evidence>
<dbReference type="GO" id="GO:0000981">
    <property type="term" value="F:DNA-binding transcription factor activity, RNA polymerase II-specific"/>
    <property type="evidence" value="ECO:0007669"/>
    <property type="project" value="InterPro"/>
</dbReference>
<dbReference type="GO" id="GO:0000976">
    <property type="term" value="F:transcription cis-regulatory region binding"/>
    <property type="evidence" value="ECO:0007669"/>
    <property type="project" value="TreeGrafter"/>
</dbReference>
<dbReference type="Pfam" id="PF00172">
    <property type="entry name" value="Zn_clus"/>
    <property type="match status" value="1"/>
</dbReference>
<evidence type="ECO:0000256" key="5">
    <source>
        <dbReference type="ARBA" id="ARBA00023242"/>
    </source>
</evidence>